<feature type="signal peptide" evidence="1">
    <location>
        <begin position="1"/>
        <end position="18"/>
    </location>
</feature>
<evidence type="ECO:0000313" key="2">
    <source>
        <dbReference type="EMBL" id="OJJ75846.1"/>
    </source>
</evidence>
<reference evidence="3" key="1">
    <citation type="journal article" date="2017" name="Genome Biol.">
        <title>Comparative genomics reveals high biological diversity and specific adaptations in the industrially and medically important fungal genus Aspergillus.</title>
        <authorList>
            <person name="de Vries R.P."/>
            <person name="Riley R."/>
            <person name="Wiebenga A."/>
            <person name="Aguilar-Osorio G."/>
            <person name="Amillis S."/>
            <person name="Uchima C.A."/>
            <person name="Anderluh G."/>
            <person name="Asadollahi M."/>
            <person name="Askin M."/>
            <person name="Barry K."/>
            <person name="Battaglia E."/>
            <person name="Bayram O."/>
            <person name="Benocci T."/>
            <person name="Braus-Stromeyer S.A."/>
            <person name="Caldana C."/>
            <person name="Canovas D."/>
            <person name="Cerqueira G.C."/>
            <person name="Chen F."/>
            <person name="Chen W."/>
            <person name="Choi C."/>
            <person name="Clum A."/>
            <person name="Dos Santos R.A."/>
            <person name="Damasio A.R."/>
            <person name="Diallinas G."/>
            <person name="Emri T."/>
            <person name="Fekete E."/>
            <person name="Flipphi M."/>
            <person name="Freyberg S."/>
            <person name="Gallo A."/>
            <person name="Gournas C."/>
            <person name="Habgood R."/>
            <person name="Hainaut M."/>
            <person name="Harispe M.L."/>
            <person name="Henrissat B."/>
            <person name="Hilden K.S."/>
            <person name="Hope R."/>
            <person name="Hossain A."/>
            <person name="Karabika E."/>
            <person name="Karaffa L."/>
            <person name="Karanyi Z."/>
            <person name="Krasevec N."/>
            <person name="Kuo A."/>
            <person name="Kusch H."/>
            <person name="LaButti K."/>
            <person name="Lagendijk E.L."/>
            <person name="Lapidus A."/>
            <person name="Levasseur A."/>
            <person name="Lindquist E."/>
            <person name="Lipzen A."/>
            <person name="Logrieco A.F."/>
            <person name="MacCabe A."/>
            <person name="Maekelae M.R."/>
            <person name="Malavazi I."/>
            <person name="Melin P."/>
            <person name="Meyer V."/>
            <person name="Mielnichuk N."/>
            <person name="Miskei M."/>
            <person name="Molnar A.P."/>
            <person name="Mule G."/>
            <person name="Ngan C.Y."/>
            <person name="Orejas M."/>
            <person name="Orosz E."/>
            <person name="Ouedraogo J.P."/>
            <person name="Overkamp K.M."/>
            <person name="Park H.-S."/>
            <person name="Perrone G."/>
            <person name="Piumi F."/>
            <person name="Punt P.J."/>
            <person name="Ram A.F."/>
            <person name="Ramon A."/>
            <person name="Rauscher S."/>
            <person name="Record E."/>
            <person name="Riano-Pachon D.M."/>
            <person name="Robert V."/>
            <person name="Roehrig J."/>
            <person name="Ruller R."/>
            <person name="Salamov A."/>
            <person name="Salih N.S."/>
            <person name="Samson R.A."/>
            <person name="Sandor E."/>
            <person name="Sanguinetti M."/>
            <person name="Schuetze T."/>
            <person name="Sepcic K."/>
            <person name="Shelest E."/>
            <person name="Sherlock G."/>
            <person name="Sophianopoulou V."/>
            <person name="Squina F.M."/>
            <person name="Sun H."/>
            <person name="Susca A."/>
            <person name="Todd R.B."/>
            <person name="Tsang A."/>
            <person name="Unkles S.E."/>
            <person name="van de Wiele N."/>
            <person name="van Rossen-Uffink D."/>
            <person name="Oliveira J.V."/>
            <person name="Vesth T.C."/>
            <person name="Visser J."/>
            <person name="Yu J.-H."/>
            <person name="Zhou M."/>
            <person name="Andersen M.R."/>
            <person name="Archer D.B."/>
            <person name="Baker S.E."/>
            <person name="Benoit I."/>
            <person name="Brakhage A.A."/>
            <person name="Braus G.H."/>
            <person name="Fischer R."/>
            <person name="Frisvad J.C."/>
            <person name="Goldman G.H."/>
            <person name="Houbraken J."/>
            <person name="Oakley B."/>
            <person name="Pocsi I."/>
            <person name="Scazzocchio C."/>
            <person name="Seiboth B."/>
            <person name="vanKuyk P.A."/>
            <person name="Wortman J."/>
            <person name="Dyer P.S."/>
            <person name="Grigoriev I.V."/>
        </authorList>
    </citation>
    <scope>NUCLEOTIDE SEQUENCE [LARGE SCALE GENOMIC DNA]</scope>
    <source>
        <strain evidence="3">CBS 101740 / IMI 381727 / IBT 21946</strain>
    </source>
</reference>
<dbReference type="Proteomes" id="UP000184499">
    <property type="component" value="Unassembled WGS sequence"/>
</dbReference>
<dbReference type="AlphaFoldDB" id="A0A1L9UW50"/>
<dbReference type="VEuPathDB" id="FungiDB:ASPBRDRAFT_38161"/>
<protein>
    <submittedName>
        <fullName evidence="2">Uncharacterized protein</fullName>
    </submittedName>
</protein>
<evidence type="ECO:0000256" key="1">
    <source>
        <dbReference type="SAM" id="SignalP"/>
    </source>
</evidence>
<evidence type="ECO:0000313" key="3">
    <source>
        <dbReference type="Proteomes" id="UP000184499"/>
    </source>
</evidence>
<proteinExistence type="predicted"/>
<organism evidence="2 3">
    <name type="scientific">Aspergillus brasiliensis (strain CBS 101740 / IMI 381727 / IBT 21946)</name>
    <dbReference type="NCBI Taxonomy" id="767769"/>
    <lineage>
        <taxon>Eukaryota</taxon>
        <taxon>Fungi</taxon>
        <taxon>Dikarya</taxon>
        <taxon>Ascomycota</taxon>
        <taxon>Pezizomycotina</taxon>
        <taxon>Eurotiomycetes</taxon>
        <taxon>Eurotiomycetidae</taxon>
        <taxon>Eurotiales</taxon>
        <taxon>Aspergillaceae</taxon>
        <taxon>Aspergillus</taxon>
        <taxon>Aspergillus subgen. Circumdati</taxon>
    </lineage>
</organism>
<keyword evidence="1" id="KW-0732">Signal</keyword>
<feature type="chain" id="PRO_5012770001" evidence="1">
    <location>
        <begin position="19"/>
        <end position="98"/>
    </location>
</feature>
<name>A0A1L9UW50_ASPBC</name>
<keyword evidence="3" id="KW-1185">Reference proteome</keyword>
<dbReference type="GeneID" id="93576371"/>
<dbReference type="RefSeq" id="XP_067483093.1">
    <property type="nucleotide sequence ID" value="XM_067623883.1"/>
</dbReference>
<accession>A0A1L9UW50</accession>
<sequence>MFWASWSMLCLCEGKGTAKSDSSSIPSCKSLSSHSVANLLPRCFTRADESLSVHKLNDIRHLTVSKHHRLPLTVEYISDKEGATELKLITRQHFVFGG</sequence>
<gene>
    <name evidence="2" type="ORF">ASPBRDRAFT_38161</name>
</gene>
<dbReference type="EMBL" id="KV878680">
    <property type="protein sequence ID" value="OJJ75846.1"/>
    <property type="molecule type" value="Genomic_DNA"/>
</dbReference>